<reference evidence="1" key="1">
    <citation type="journal article" date="2021" name="Mol. Plant Microbe Interact.">
        <title>Complete Genome Sequence of the Plant-Pathogenic Fungus Colletotrichum lupini.</title>
        <authorList>
            <person name="Baroncelli R."/>
            <person name="Pensec F."/>
            <person name="Da Lio D."/>
            <person name="Boufleur T."/>
            <person name="Vicente I."/>
            <person name="Sarrocco S."/>
            <person name="Picot A."/>
            <person name="Baraldi E."/>
            <person name="Sukno S."/>
            <person name="Thon M."/>
            <person name="Le Floch G."/>
        </authorList>
    </citation>
    <scope>NUCLEOTIDE SEQUENCE</scope>
    <source>
        <strain evidence="1">IMI 504893</strain>
    </source>
</reference>
<gene>
    <name evidence="1" type="ORF">CLUP02_09125</name>
</gene>
<dbReference type="KEGG" id="clup:CLUP02_09125"/>
<dbReference type="AlphaFoldDB" id="A0A9Q8WIA4"/>
<accession>A0A9Q8WIA4</accession>
<dbReference type="RefSeq" id="XP_049145249.1">
    <property type="nucleotide sequence ID" value="XM_049288105.1"/>
</dbReference>
<evidence type="ECO:0000313" key="2">
    <source>
        <dbReference type="Proteomes" id="UP000830671"/>
    </source>
</evidence>
<name>A0A9Q8WIA4_9PEZI</name>
<proteinExistence type="predicted"/>
<organism evidence="1 2">
    <name type="scientific">Colletotrichum lupini</name>
    <dbReference type="NCBI Taxonomy" id="145971"/>
    <lineage>
        <taxon>Eukaryota</taxon>
        <taxon>Fungi</taxon>
        <taxon>Dikarya</taxon>
        <taxon>Ascomycota</taxon>
        <taxon>Pezizomycotina</taxon>
        <taxon>Sordariomycetes</taxon>
        <taxon>Hypocreomycetidae</taxon>
        <taxon>Glomerellales</taxon>
        <taxon>Glomerellaceae</taxon>
        <taxon>Colletotrichum</taxon>
        <taxon>Colletotrichum acutatum species complex</taxon>
    </lineage>
</organism>
<evidence type="ECO:0000313" key="1">
    <source>
        <dbReference type="EMBL" id="UQC83630.1"/>
    </source>
</evidence>
<dbReference type="GeneID" id="73343115"/>
<protein>
    <submittedName>
        <fullName evidence="1">Uncharacterized protein</fullName>
    </submittedName>
</protein>
<keyword evidence="2" id="KW-1185">Reference proteome</keyword>
<sequence length="367" mass="41468">MSELAIRRATKPWYADNQSIRNTSLRSSPAFRPDGYVTSAPNEPLSAPLSENFFLFSRSSGRQWLAPRSLPRIAAFVARQISIVYSSLVRFEKSFDVRRRRKAEMSFPSRSIGAFGLRVLIRRFIGSTNTLHVAQTNLMSAERLRLFWTLLRALCHAVVVLAEFRPGRRMRVQRHTELPIHQTDMHRQKRVTSYEMPSQTPSLARASQVGIRLQVVLNISHCHPVDVISPTDTVLKFLEEGFRRDALLRKGLRSSKTREQHYAPGAVPLHLLPPGSDHEMNNPGRNPGPLSIPFCPFPVSPSRSSTRVPVVWETHTPISNATTPLTKTSTFPFCRKHFDSRPVSAGYAMAWPAYLPCSPSRSEGCCR</sequence>
<dbReference type="EMBL" id="CP019476">
    <property type="protein sequence ID" value="UQC83630.1"/>
    <property type="molecule type" value="Genomic_DNA"/>
</dbReference>
<dbReference type="Proteomes" id="UP000830671">
    <property type="component" value="Chromosome 4"/>
</dbReference>